<reference evidence="1" key="2">
    <citation type="submission" date="2018-03" db="EMBL/GenBank/DDBJ databases">
        <title>The Triticum urartu genome reveals the dynamic nature of wheat genome evolution.</title>
        <authorList>
            <person name="Ling H."/>
            <person name="Ma B."/>
            <person name="Shi X."/>
            <person name="Liu H."/>
            <person name="Dong L."/>
            <person name="Sun H."/>
            <person name="Cao Y."/>
            <person name="Gao Q."/>
            <person name="Zheng S."/>
            <person name="Li Y."/>
            <person name="Yu Y."/>
            <person name="Du H."/>
            <person name="Qi M."/>
            <person name="Li Y."/>
            <person name="Yu H."/>
            <person name="Cui Y."/>
            <person name="Wang N."/>
            <person name="Chen C."/>
            <person name="Wu H."/>
            <person name="Zhao Y."/>
            <person name="Zhang J."/>
            <person name="Li Y."/>
            <person name="Zhou W."/>
            <person name="Zhang B."/>
            <person name="Hu W."/>
            <person name="Eijk M."/>
            <person name="Tang J."/>
            <person name="Witsenboer H."/>
            <person name="Zhao S."/>
            <person name="Li Z."/>
            <person name="Zhang A."/>
            <person name="Wang D."/>
            <person name="Liang C."/>
        </authorList>
    </citation>
    <scope>NUCLEOTIDE SEQUENCE [LARGE SCALE GENOMIC DNA]</scope>
    <source>
        <strain evidence="1">cv. G1812</strain>
    </source>
</reference>
<dbReference type="Proteomes" id="UP000015106">
    <property type="component" value="Chromosome 4"/>
</dbReference>
<reference evidence="2" key="1">
    <citation type="journal article" date="2013" name="Nature">
        <title>Draft genome of the wheat A-genome progenitor Triticum urartu.</title>
        <authorList>
            <person name="Ling H.Q."/>
            <person name="Zhao S."/>
            <person name="Liu D."/>
            <person name="Wang J."/>
            <person name="Sun H."/>
            <person name="Zhang C."/>
            <person name="Fan H."/>
            <person name="Li D."/>
            <person name="Dong L."/>
            <person name="Tao Y."/>
            <person name="Gao C."/>
            <person name="Wu H."/>
            <person name="Li Y."/>
            <person name="Cui Y."/>
            <person name="Guo X."/>
            <person name="Zheng S."/>
            <person name="Wang B."/>
            <person name="Yu K."/>
            <person name="Liang Q."/>
            <person name="Yang W."/>
            <person name="Lou X."/>
            <person name="Chen J."/>
            <person name="Feng M."/>
            <person name="Jian J."/>
            <person name="Zhang X."/>
            <person name="Luo G."/>
            <person name="Jiang Y."/>
            <person name="Liu J."/>
            <person name="Wang Z."/>
            <person name="Sha Y."/>
            <person name="Zhang B."/>
            <person name="Wu H."/>
            <person name="Tang D."/>
            <person name="Shen Q."/>
            <person name="Xue P."/>
            <person name="Zou S."/>
            <person name="Wang X."/>
            <person name="Liu X."/>
            <person name="Wang F."/>
            <person name="Yang Y."/>
            <person name="An X."/>
            <person name="Dong Z."/>
            <person name="Zhang K."/>
            <person name="Zhang X."/>
            <person name="Luo M.C."/>
            <person name="Dvorak J."/>
            <person name="Tong Y."/>
            <person name="Wang J."/>
            <person name="Yang H."/>
            <person name="Li Z."/>
            <person name="Wang D."/>
            <person name="Zhang A."/>
            <person name="Wang J."/>
        </authorList>
    </citation>
    <scope>NUCLEOTIDE SEQUENCE</scope>
    <source>
        <strain evidence="2">cv. G1812</strain>
    </source>
</reference>
<dbReference type="EnsemblPlants" id="TuG1812G0400000691.01.T01">
    <property type="protein sequence ID" value="TuG1812G0400000691.01.T01.cds304455"/>
    <property type="gene ID" value="TuG1812G0400000691.01"/>
</dbReference>
<reference evidence="1" key="3">
    <citation type="submission" date="2022-06" db="UniProtKB">
        <authorList>
            <consortium name="EnsemblPlants"/>
        </authorList>
    </citation>
    <scope>IDENTIFICATION</scope>
</reference>
<dbReference type="Gramene" id="TuG1812G0400000691.01.T01">
    <property type="protein sequence ID" value="TuG1812G0400000691.01.T01.cds304455"/>
    <property type="gene ID" value="TuG1812G0400000691.01"/>
</dbReference>
<dbReference type="AlphaFoldDB" id="A0A8R7Q2E8"/>
<evidence type="ECO:0000313" key="2">
    <source>
        <dbReference type="Proteomes" id="UP000015106"/>
    </source>
</evidence>
<sequence length="42" mass="4728">MTLVLCSSIEILLRPVNHHFLLSNDTSCYLLQVIKVGELSVQ</sequence>
<evidence type="ECO:0000313" key="1">
    <source>
        <dbReference type="EnsemblPlants" id="TuG1812G0400000691.01.T01.cds304455"/>
    </source>
</evidence>
<name>A0A8R7Q2E8_TRIUA</name>
<keyword evidence="2" id="KW-1185">Reference proteome</keyword>
<protein>
    <submittedName>
        <fullName evidence="1">Uncharacterized protein</fullName>
    </submittedName>
</protein>
<accession>A0A8R7Q2E8</accession>
<proteinExistence type="predicted"/>
<organism evidence="1 2">
    <name type="scientific">Triticum urartu</name>
    <name type="common">Red wild einkorn</name>
    <name type="synonym">Crithodium urartu</name>
    <dbReference type="NCBI Taxonomy" id="4572"/>
    <lineage>
        <taxon>Eukaryota</taxon>
        <taxon>Viridiplantae</taxon>
        <taxon>Streptophyta</taxon>
        <taxon>Embryophyta</taxon>
        <taxon>Tracheophyta</taxon>
        <taxon>Spermatophyta</taxon>
        <taxon>Magnoliopsida</taxon>
        <taxon>Liliopsida</taxon>
        <taxon>Poales</taxon>
        <taxon>Poaceae</taxon>
        <taxon>BOP clade</taxon>
        <taxon>Pooideae</taxon>
        <taxon>Triticodae</taxon>
        <taxon>Triticeae</taxon>
        <taxon>Triticinae</taxon>
        <taxon>Triticum</taxon>
    </lineage>
</organism>